<protein>
    <submittedName>
        <fullName evidence="1">Uncharacterized protein</fullName>
    </submittedName>
</protein>
<dbReference type="AlphaFoldDB" id="A0A7X5TYE1"/>
<sequence>MAAFLARQALEEIVDQRCMSVGAPAQWASARSKLVVLRSLDSEEAADAAARAWSRLSAACHVHAFELHPSAAEIEYLCGVVASLVPVR</sequence>
<dbReference type="Proteomes" id="UP000547444">
    <property type="component" value="Unassembled WGS sequence"/>
</dbReference>
<accession>A0A7X5TYE1</accession>
<dbReference type="RefSeq" id="WP_234901177.1">
    <property type="nucleotide sequence ID" value="NZ_JAANOW010000001.1"/>
</dbReference>
<gene>
    <name evidence="1" type="ORF">FHU31_001996</name>
</gene>
<dbReference type="EMBL" id="JAANOW010000001">
    <property type="protein sequence ID" value="NIH95040.1"/>
    <property type="molecule type" value="Genomic_DNA"/>
</dbReference>
<proteinExistence type="predicted"/>
<name>A0A7X5TYE1_9MYCO</name>
<comment type="caution">
    <text evidence="1">The sequence shown here is derived from an EMBL/GenBank/DDBJ whole genome shotgun (WGS) entry which is preliminary data.</text>
</comment>
<reference evidence="1 2" key="1">
    <citation type="submission" date="2020-03" db="EMBL/GenBank/DDBJ databases">
        <title>Sequencing the genomes of 1000 actinobacteria strains.</title>
        <authorList>
            <person name="Klenk H.-P."/>
        </authorList>
    </citation>
    <scope>NUCLEOTIDE SEQUENCE [LARGE SCALE GENOMIC DNA]</scope>
    <source>
        <strain evidence="1 2">DSM 44556</strain>
    </source>
</reference>
<keyword evidence="2" id="KW-1185">Reference proteome</keyword>
<evidence type="ECO:0000313" key="2">
    <source>
        <dbReference type="Proteomes" id="UP000547444"/>
    </source>
</evidence>
<evidence type="ECO:0000313" key="1">
    <source>
        <dbReference type="EMBL" id="NIH95040.1"/>
    </source>
</evidence>
<organism evidence="1 2">
    <name type="scientific">Mycolicibacterium fluoranthenivorans</name>
    <dbReference type="NCBI Taxonomy" id="258505"/>
    <lineage>
        <taxon>Bacteria</taxon>
        <taxon>Bacillati</taxon>
        <taxon>Actinomycetota</taxon>
        <taxon>Actinomycetes</taxon>
        <taxon>Mycobacteriales</taxon>
        <taxon>Mycobacteriaceae</taxon>
        <taxon>Mycolicibacterium</taxon>
    </lineage>
</organism>